<dbReference type="GO" id="GO:0005634">
    <property type="term" value="C:nucleus"/>
    <property type="evidence" value="ECO:0007669"/>
    <property type="project" value="UniProtKB-SubCell"/>
</dbReference>
<dbReference type="eggNOG" id="KOG0562">
    <property type="taxonomic scope" value="Eukaryota"/>
</dbReference>
<reference evidence="10" key="2">
    <citation type="submission" date="2013-04" db="EMBL/GenBank/DDBJ databases">
        <title>Genomic mechanisms accounting for the adaptation to parasitism in nematode-trapping fungi.</title>
        <authorList>
            <person name="Ahren D.G."/>
        </authorList>
    </citation>
    <scope>NUCLEOTIDE SEQUENCE [LARGE SCALE GENOMIC DNA]</scope>
    <source>
        <strain evidence="10">CBS 200.50</strain>
    </source>
</reference>
<dbReference type="Pfam" id="PF01230">
    <property type="entry name" value="HIT"/>
    <property type="match status" value="1"/>
</dbReference>
<feature type="domain" description="HIT" evidence="7">
    <location>
        <begin position="132"/>
        <end position="272"/>
    </location>
</feature>
<dbReference type="Pfam" id="PF16278">
    <property type="entry name" value="zf-C2HE"/>
    <property type="match status" value="1"/>
</dbReference>
<dbReference type="InterPro" id="IPR032566">
    <property type="entry name" value="Znf-C2HE"/>
</dbReference>
<evidence type="ECO:0000256" key="5">
    <source>
        <dbReference type="ARBA" id="ARBA00023242"/>
    </source>
</evidence>
<dbReference type="AlphaFoldDB" id="S8AD41"/>
<dbReference type="Gene3D" id="3.30.428.10">
    <property type="entry name" value="HIT-like"/>
    <property type="match status" value="1"/>
</dbReference>
<evidence type="ECO:0000256" key="6">
    <source>
        <dbReference type="SAM" id="MobiDB-lite"/>
    </source>
</evidence>
<dbReference type="InterPro" id="IPR036265">
    <property type="entry name" value="HIT-like_sf"/>
</dbReference>
<evidence type="ECO:0000256" key="3">
    <source>
        <dbReference type="ARBA" id="ARBA00022833"/>
    </source>
</evidence>
<feature type="region of interest" description="Disordered" evidence="6">
    <location>
        <begin position="1"/>
        <end position="111"/>
    </location>
</feature>
<feature type="compositionally biased region" description="Basic and acidic residues" evidence="6">
    <location>
        <begin position="1"/>
        <end position="14"/>
    </location>
</feature>
<dbReference type="GO" id="GO:0046872">
    <property type="term" value="F:metal ion binding"/>
    <property type="evidence" value="ECO:0007669"/>
    <property type="project" value="UniProtKB-KW"/>
</dbReference>
<evidence type="ECO:0000313" key="9">
    <source>
        <dbReference type="EMBL" id="EPS40829.1"/>
    </source>
</evidence>
<keyword evidence="10" id="KW-1185">Reference proteome</keyword>
<name>S8AD41_DACHA</name>
<dbReference type="SUPFAM" id="SSF54197">
    <property type="entry name" value="HIT-like"/>
    <property type="match status" value="1"/>
</dbReference>
<dbReference type="GO" id="GO:0003697">
    <property type="term" value="F:single-stranded DNA binding"/>
    <property type="evidence" value="ECO:0007669"/>
    <property type="project" value="TreeGrafter"/>
</dbReference>
<evidence type="ECO:0000259" key="8">
    <source>
        <dbReference type="Pfam" id="PF16278"/>
    </source>
</evidence>
<gene>
    <name evidence="9" type="ORF">H072_5265</name>
</gene>
<organism evidence="9 10">
    <name type="scientific">Dactylellina haptotyla (strain CBS 200.50)</name>
    <name type="common">Nematode-trapping fungus</name>
    <name type="synonym">Monacrosporium haptotylum</name>
    <dbReference type="NCBI Taxonomy" id="1284197"/>
    <lineage>
        <taxon>Eukaryota</taxon>
        <taxon>Fungi</taxon>
        <taxon>Dikarya</taxon>
        <taxon>Ascomycota</taxon>
        <taxon>Pezizomycotina</taxon>
        <taxon>Orbiliomycetes</taxon>
        <taxon>Orbiliales</taxon>
        <taxon>Orbiliaceae</taxon>
        <taxon>Dactylellina</taxon>
    </lineage>
</organism>
<keyword evidence="5" id="KW-0539">Nucleus</keyword>
<keyword evidence="3" id="KW-0862">Zinc</keyword>
<dbReference type="PANTHER" id="PTHR12486:SF4">
    <property type="entry name" value="APRATAXIN"/>
    <property type="match status" value="1"/>
</dbReference>
<dbReference type="GO" id="GO:0033699">
    <property type="term" value="F:DNA 5'-adenosine monophosphate hydrolase activity"/>
    <property type="evidence" value="ECO:0007669"/>
    <property type="project" value="TreeGrafter"/>
</dbReference>
<dbReference type="OMA" id="IHDMFPK"/>
<evidence type="ECO:0000256" key="1">
    <source>
        <dbReference type="ARBA" id="ARBA00004123"/>
    </source>
</evidence>
<keyword evidence="2" id="KW-0479">Metal-binding</keyword>
<evidence type="ECO:0000256" key="4">
    <source>
        <dbReference type="ARBA" id="ARBA00023125"/>
    </source>
</evidence>
<protein>
    <submittedName>
        <fullName evidence="9">Uncharacterized protein</fullName>
    </submittedName>
</protein>
<comment type="caution">
    <text evidence="9">The sequence shown here is derived from an EMBL/GenBank/DDBJ whole genome shotgun (WGS) entry which is preliminary data.</text>
</comment>
<accession>S8AD41</accession>
<dbReference type="EMBL" id="AQGS01000272">
    <property type="protein sequence ID" value="EPS40829.1"/>
    <property type="molecule type" value="Genomic_DNA"/>
</dbReference>
<dbReference type="GO" id="GO:0030983">
    <property type="term" value="F:mismatched DNA binding"/>
    <property type="evidence" value="ECO:0007669"/>
    <property type="project" value="TreeGrafter"/>
</dbReference>
<proteinExistence type="predicted"/>
<evidence type="ECO:0000256" key="2">
    <source>
        <dbReference type="ARBA" id="ARBA00022723"/>
    </source>
</evidence>
<comment type="subcellular location">
    <subcellularLocation>
        <location evidence="1">Nucleus</location>
    </subcellularLocation>
</comment>
<evidence type="ECO:0000313" key="10">
    <source>
        <dbReference type="Proteomes" id="UP000015100"/>
    </source>
</evidence>
<dbReference type="InterPro" id="IPR011146">
    <property type="entry name" value="HIT-like"/>
</dbReference>
<feature type="domain" description="Aprataxin C2HE/C2H2/C2HC zinc finger" evidence="8">
    <location>
        <begin position="288"/>
        <end position="348"/>
    </location>
</feature>
<sequence>MNRSHAVSEKHACVMDEPTQNPRSYKRQKHGKTTDDEETDSGSSRAETPPSLVAQAAAAGSSKTSSSMAEKSTGTTNLVPVKRNAFAELMAKKPKPPPEPAKPPKSSTSYFLNNDPRSGLAVYLKDPTSCPPGTILFYNDDFVVIKDAFPKATVHALILPRDIAITHLQPIEVLNSNPTLLASLREIANQTRDLLVKELQRIHRNSSKTEQIREKAFEALERRAISEPGFDPDSDEAMATLPPHRDWASTLKIGVHARPSMSNLHIHIISEDMHSPAMKRRVHFNSFNSKFFVNLDEFPLDKDDVRIPGVSKGATNLFIKGDMVCWRCKRNFKNQFKQLKEHLEMEYDAWSTV</sequence>
<dbReference type="GO" id="GO:0003725">
    <property type="term" value="F:double-stranded RNA binding"/>
    <property type="evidence" value="ECO:0007669"/>
    <property type="project" value="TreeGrafter"/>
</dbReference>
<dbReference type="Proteomes" id="UP000015100">
    <property type="component" value="Unassembled WGS sequence"/>
</dbReference>
<reference evidence="9 10" key="1">
    <citation type="journal article" date="2013" name="PLoS Genet.">
        <title>Genomic mechanisms accounting for the adaptation to parasitism in nematode-trapping fungi.</title>
        <authorList>
            <person name="Meerupati T."/>
            <person name="Andersson K.M."/>
            <person name="Friman E."/>
            <person name="Kumar D."/>
            <person name="Tunlid A."/>
            <person name="Ahren D."/>
        </authorList>
    </citation>
    <scope>NUCLEOTIDE SEQUENCE [LARGE SCALE GENOMIC DNA]</scope>
    <source>
        <strain evidence="9 10">CBS 200.50</strain>
    </source>
</reference>
<feature type="compositionally biased region" description="Low complexity" evidence="6">
    <location>
        <begin position="51"/>
        <end position="69"/>
    </location>
</feature>
<dbReference type="OrthoDB" id="3512845at2759"/>
<dbReference type="STRING" id="1284197.S8AD41"/>
<evidence type="ECO:0000259" key="7">
    <source>
        <dbReference type="Pfam" id="PF01230"/>
    </source>
</evidence>
<dbReference type="GO" id="GO:1990165">
    <property type="term" value="F:single-strand break-containing DNA binding"/>
    <property type="evidence" value="ECO:0007669"/>
    <property type="project" value="TreeGrafter"/>
</dbReference>
<keyword evidence="4" id="KW-0238">DNA-binding</keyword>
<dbReference type="GO" id="GO:0000012">
    <property type="term" value="P:single strand break repair"/>
    <property type="evidence" value="ECO:0007669"/>
    <property type="project" value="TreeGrafter"/>
</dbReference>
<dbReference type="HOGENOM" id="CLU_066882_0_0_1"/>
<dbReference type="PANTHER" id="PTHR12486">
    <property type="entry name" value="APRATAXIN-RELATED"/>
    <property type="match status" value="1"/>
</dbReference>